<name>J3M8P7_ORYBR</name>
<reference evidence="2" key="1">
    <citation type="journal article" date="2013" name="Nat. Commun.">
        <title>Whole-genome sequencing of Oryza brachyantha reveals mechanisms underlying Oryza genome evolution.</title>
        <authorList>
            <person name="Chen J."/>
            <person name="Huang Q."/>
            <person name="Gao D."/>
            <person name="Wang J."/>
            <person name="Lang Y."/>
            <person name="Liu T."/>
            <person name="Li B."/>
            <person name="Bai Z."/>
            <person name="Luis Goicoechea J."/>
            <person name="Liang C."/>
            <person name="Chen C."/>
            <person name="Zhang W."/>
            <person name="Sun S."/>
            <person name="Liao Y."/>
            <person name="Zhang X."/>
            <person name="Yang L."/>
            <person name="Song C."/>
            <person name="Wang M."/>
            <person name="Shi J."/>
            <person name="Liu G."/>
            <person name="Liu J."/>
            <person name="Zhou H."/>
            <person name="Zhou W."/>
            <person name="Yu Q."/>
            <person name="An N."/>
            <person name="Chen Y."/>
            <person name="Cai Q."/>
            <person name="Wang B."/>
            <person name="Liu B."/>
            <person name="Min J."/>
            <person name="Huang Y."/>
            <person name="Wu H."/>
            <person name="Li Z."/>
            <person name="Zhang Y."/>
            <person name="Yin Y."/>
            <person name="Song W."/>
            <person name="Jiang J."/>
            <person name="Jackson S.A."/>
            <person name="Wing R.A."/>
            <person name="Wang J."/>
            <person name="Chen M."/>
        </authorList>
    </citation>
    <scope>NUCLEOTIDE SEQUENCE [LARGE SCALE GENOMIC DNA]</scope>
    <source>
        <strain evidence="2">cv. IRGC 101232</strain>
    </source>
</reference>
<dbReference type="EnsemblPlants" id="OB05G29710.1">
    <property type="protein sequence ID" value="OB05G29710.1"/>
    <property type="gene ID" value="OB05G29710"/>
</dbReference>
<dbReference type="STRING" id="4533.J3M8P7"/>
<accession>J3M8P7</accession>
<dbReference type="KEGG" id="obr:102717346"/>
<comment type="similarity">
    <text evidence="1">Belongs to the 'GDSL' lipolytic enzyme family.</text>
</comment>
<dbReference type="OMA" id="FNHAAND"/>
<dbReference type="Gramene" id="OB05G29710.1">
    <property type="protein sequence ID" value="OB05G29710.1"/>
    <property type="gene ID" value="OB05G29710"/>
</dbReference>
<evidence type="ECO:0000313" key="2">
    <source>
        <dbReference type="EnsemblPlants" id="OB05G29710.1"/>
    </source>
</evidence>
<dbReference type="GeneID" id="102717346"/>
<proteinExistence type="inferred from homology"/>
<dbReference type="Proteomes" id="UP000006038">
    <property type="component" value="Chromosome 5"/>
</dbReference>
<dbReference type="RefSeq" id="XP_015692657.1">
    <property type="nucleotide sequence ID" value="XM_015837171.1"/>
</dbReference>
<evidence type="ECO:0000256" key="1">
    <source>
        <dbReference type="ARBA" id="ARBA00008668"/>
    </source>
</evidence>
<gene>
    <name evidence="2" type="primary">LOC102717346</name>
</gene>
<reference evidence="2" key="2">
    <citation type="submission" date="2013-04" db="UniProtKB">
        <authorList>
            <consortium name="EnsemblPlants"/>
        </authorList>
    </citation>
    <scope>IDENTIFICATION</scope>
</reference>
<protein>
    <submittedName>
        <fullName evidence="2">Uncharacterized protein</fullName>
    </submittedName>
</protein>
<keyword evidence="3" id="KW-1185">Reference proteome</keyword>
<dbReference type="HOGENOM" id="CLU_015101_16_0_1"/>
<dbReference type="AlphaFoldDB" id="J3M8P7"/>
<dbReference type="eggNOG" id="ENOG502QSMM">
    <property type="taxonomic scope" value="Eukaryota"/>
</dbReference>
<organism evidence="2">
    <name type="scientific">Oryza brachyantha</name>
    <name type="common">malo sina</name>
    <dbReference type="NCBI Taxonomy" id="4533"/>
    <lineage>
        <taxon>Eukaryota</taxon>
        <taxon>Viridiplantae</taxon>
        <taxon>Streptophyta</taxon>
        <taxon>Embryophyta</taxon>
        <taxon>Tracheophyta</taxon>
        <taxon>Spermatophyta</taxon>
        <taxon>Magnoliopsida</taxon>
        <taxon>Liliopsida</taxon>
        <taxon>Poales</taxon>
        <taxon>Poaceae</taxon>
        <taxon>BOP clade</taxon>
        <taxon>Oryzoideae</taxon>
        <taxon>Oryzeae</taxon>
        <taxon>Oryzinae</taxon>
        <taxon>Oryza</taxon>
    </lineage>
</organism>
<evidence type="ECO:0000313" key="3">
    <source>
        <dbReference type="Proteomes" id="UP000006038"/>
    </source>
</evidence>
<dbReference type="InterPro" id="IPR036514">
    <property type="entry name" value="SGNH_hydro_sf"/>
</dbReference>
<dbReference type="OrthoDB" id="779507at2759"/>
<dbReference type="PANTHER" id="PTHR22835">
    <property type="entry name" value="ZINC FINGER FYVE DOMAIN CONTAINING PROTEIN"/>
    <property type="match status" value="1"/>
</dbReference>
<sequence>MDHDNLSCLRTSNGVAKYHNALLYVALTRLRGKHPCGNIMFADFYQPIIRILQNPSHFGFTADGVLKACCGTGGAYNWNASATCAMPGVVAACKNPSSSVSWDGIHYTDAVYRYIAEGSWLYGPYAHPPILAAIQH</sequence>
<dbReference type="Gene3D" id="3.40.50.1110">
    <property type="entry name" value="SGNH hydrolase"/>
    <property type="match status" value="1"/>
</dbReference>
<dbReference type="PANTHER" id="PTHR22835:SF683">
    <property type="entry name" value="OS05G0506800 PROTEIN"/>
    <property type="match status" value="1"/>
</dbReference>